<dbReference type="HAMAP" id="MF_00087">
    <property type="entry name" value="Glu_tRNA_reductase"/>
    <property type="match status" value="1"/>
</dbReference>
<sequence length="436" mass="46404">MTISGVVSSARVTHDTAAVDELAAATPESQPAAVSQLLSAPECREAYVLATCNRVEAYVVTETARDGWDILATFFDDVPERVVETAAHEDSLTHLLRVASGLESVVLGEDQIIGQVRTAYEDAAAVGGVGDLLEPAVTKAIHVGERARTETTINEGIVSLGSAAVELAGETIDVDGVDALVVGAGEMGQLAARALESSTVGRLTIANRTVERAESVRETIETPGTAVPLSALSEHACEATLIVTATGSDEPVLGPDDVGHHEQVIVDLGQPRDVDPVTGSVPETTVYDLDDLESLTRKTREQRQTAADEVESMIEREFDNLLTQLKRARADEVIAAMYESATRIKNREVQTALHRLEDRGSVSDEEREIVESMADAVVNQLLSAPTESLRDAAVDDDWETIDTALRLFDPAENGGEPGPTSRNIPAEHALGAAEDD</sequence>
<dbReference type="EC" id="1.2.1.70" evidence="3 8"/>
<feature type="active site" description="Nucleophile" evidence="8 9">
    <location>
        <position position="52"/>
    </location>
</feature>
<dbReference type="InterPro" id="IPR018214">
    <property type="entry name" value="GluRdtase_CS"/>
</dbReference>
<dbReference type="PANTHER" id="PTHR43013:SF1">
    <property type="entry name" value="GLUTAMYL-TRNA REDUCTASE"/>
    <property type="match status" value="1"/>
</dbReference>
<dbReference type="FunFam" id="3.30.460.30:FF:000001">
    <property type="entry name" value="Glutamyl-tRNA reductase"/>
    <property type="match status" value="1"/>
</dbReference>
<dbReference type="SUPFAM" id="SSF69075">
    <property type="entry name" value="Glutamyl tRNA-reductase dimerization domain"/>
    <property type="match status" value="1"/>
</dbReference>
<dbReference type="GO" id="GO:0050661">
    <property type="term" value="F:NADP binding"/>
    <property type="evidence" value="ECO:0007669"/>
    <property type="project" value="InterPro"/>
</dbReference>
<keyword evidence="19" id="KW-1185">Reference proteome</keyword>
<evidence type="ECO:0000313" key="18">
    <source>
        <dbReference type="EMBL" id="ELZ08358.1"/>
    </source>
</evidence>
<evidence type="ECO:0000259" key="15">
    <source>
        <dbReference type="Pfam" id="PF00745"/>
    </source>
</evidence>
<feature type="region of interest" description="Disordered" evidence="14">
    <location>
        <begin position="409"/>
        <end position="436"/>
    </location>
</feature>
<keyword evidence="6 8" id="KW-0627">Porphyrin biosynthesis</keyword>
<comment type="caution">
    <text evidence="18">The sequence shown here is derived from an EMBL/GenBank/DDBJ whole genome shotgun (WGS) entry which is preliminary data.</text>
</comment>
<dbReference type="PIRSF" id="PIRSF000445">
    <property type="entry name" value="4pyrrol_synth_GluRdtase"/>
    <property type="match status" value="1"/>
</dbReference>
<evidence type="ECO:0000256" key="8">
    <source>
        <dbReference type="HAMAP-Rule" id="MF_00087"/>
    </source>
</evidence>
<dbReference type="PROSITE" id="PS00747">
    <property type="entry name" value="GLUTR"/>
    <property type="match status" value="1"/>
</dbReference>
<comment type="similarity">
    <text evidence="2 8 13">Belongs to the glutamyl-tRNA reductase family.</text>
</comment>
<evidence type="ECO:0000313" key="19">
    <source>
        <dbReference type="Proteomes" id="UP000011560"/>
    </source>
</evidence>
<evidence type="ECO:0000259" key="16">
    <source>
        <dbReference type="Pfam" id="PF01488"/>
    </source>
</evidence>
<dbReference type="SUPFAM" id="SSF51735">
    <property type="entry name" value="NAD(P)-binding Rossmann-fold domains"/>
    <property type="match status" value="1"/>
</dbReference>
<evidence type="ECO:0000256" key="14">
    <source>
        <dbReference type="SAM" id="MobiDB-lite"/>
    </source>
</evidence>
<gene>
    <name evidence="8 18" type="primary">hemA</name>
    <name evidence="18" type="ORF">C479_13503</name>
</gene>
<comment type="subunit">
    <text evidence="8">Homodimer.</text>
</comment>
<evidence type="ECO:0000256" key="5">
    <source>
        <dbReference type="ARBA" id="ARBA00023002"/>
    </source>
</evidence>
<evidence type="ECO:0000256" key="7">
    <source>
        <dbReference type="ARBA" id="ARBA00047464"/>
    </source>
</evidence>
<dbReference type="SUPFAM" id="SSF69742">
    <property type="entry name" value="Glutamyl tRNA-reductase catalytic, N-terminal domain"/>
    <property type="match status" value="1"/>
</dbReference>
<dbReference type="OrthoDB" id="4562at2157"/>
<evidence type="ECO:0000256" key="3">
    <source>
        <dbReference type="ARBA" id="ARBA00012970"/>
    </source>
</evidence>
<evidence type="ECO:0000256" key="10">
    <source>
        <dbReference type="PIRSR" id="PIRSR000445-2"/>
    </source>
</evidence>
<evidence type="ECO:0000259" key="17">
    <source>
        <dbReference type="Pfam" id="PF05201"/>
    </source>
</evidence>
<evidence type="ECO:0000256" key="12">
    <source>
        <dbReference type="PIRSR" id="PIRSR000445-4"/>
    </source>
</evidence>
<proteinExistence type="inferred from homology"/>
<dbReference type="STRING" id="1227490.C479_13503"/>
<keyword evidence="5 8" id="KW-0560">Oxidoreductase</keyword>
<dbReference type="Pfam" id="PF05201">
    <property type="entry name" value="GlutR_N"/>
    <property type="match status" value="1"/>
</dbReference>
<evidence type="ECO:0000256" key="1">
    <source>
        <dbReference type="ARBA" id="ARBA00005059"/>
    </source>
</evidence>
<dbReference type="Gene3D" id="3.40.50.720">
    <property type="entry name" value="NAD(P)-binding Rossmann-like Domain"/>
    <property type="match status" value="1"/>
</dbReference>
<dbReference type="Pfam" id="PF00745">
    <property type="entry name" value="GlutR_dimer"/>
    <property type="match status" value="1"/>
</dbReference>
<name>M0BDH6_9EURY</name>
<accession>M0BDH6</accession>
<comment type="catalytic activity">
    <reaction evidence="7 8 13">
        <text>(S)-4-amino-5-oxopentanoate + tRNA(Glu) + NADP(+) = L-glutamyl-tRNA(Glu) + NADPH + H(+)</text>
        <dbReference type="Rhea" id="RHEA:12344"/>
        <dbReference type="Rhea" id="RHEA-COMP:9663"/>
        <dbReference type="Rhea" id="RHEA-COMP:9680"/>
        <dbReference type="ChEBI" id="CHEBI:15378"/>
        <dbReference type="ChEBI" id="CHEBI:57501"/>
        <dbReference type="ChEBI" id="CHEBI:57783"/>
        <dbReference type="ChEBI" id="CHEBI:58349"/>
        <dbReference type="ChEBI" id="CHEBI:78442"/>
        <dbReference type="ChEBI" id="CHEBI:78520"/>
        <dbReference type="EC" id="1.2.1.70"/>
    </reaction>
</comment>
<feature type="binding site" evidence="8 10">
    <location>
        <position position="104"/>
    </location>
    <ligand>
        <name>substrate</name>
    </ligand>
</feature>
<comment type="pathway">
    <text evidence="1 8 13">Porphyrin-containing compound metabolism; protoporphyrin-IX biosynthesis; 5-aminolevulinate from L-glutamyl-tRNA(Glu): step 1/2.</text>
</comment>
<feature type="site" description="Important for activity" evidence="8 12">
    <location>
        <position position="94"/>
    </location>
</feature>
<organism evidence="18 19">
    <name type="scientific">Halovivax asiaticus JCM 14624</name>
    <dbReference type="NCBI Taxonomy" id="1227490"/>
    <lineage>
        <taxon>Archaea</taxon>
        <taxon>Methanobacteriati</taxon>
        <taxon>Methanobacteriota</taxon>
        <taxon>Stenosarchaea group</taxon>
        <taxon>Halobacteria</taxon>
        <taxon>Halobacteriales</taxon>
        <taxon>Natrialbaceae</taxon>
        <taxon>Halovivax</taxon>
    </lineage>
</organism>
<dbReference type="AlphaFoldDB" id="M0BDH6"/>
<feature type="binding site" evidence="8 10">
    <location>
        <begin position="109"/>
        <end position="111"/>
    </location>
    <ligand>
        <name>substrate</name>
    </ligand>
</feature>
<evidence type="ECO:0000256" key="9">
    <source>
        <dbReference type="PIRSR" id="PIRSR000445-1"/>
    </source>
</evidence>
<evidence type="ECO:0000256" key="4">
    <source>
        <dbReference type="ARBA" id="ARBA00022857"/>
    </source>
</evidence>
<keyword evidence="4 8" id="KW-0521">NADP</keyword>
<feature type="domain" description="Quinate/shikimate 5-dehydrogenase/glutamyl-tRNA reductase" evidence="16">
    <location>
        <begin position="171"/>
        <end position="294"/>
    </location>
</feature>
<dbReference type="GO" id="GO:0019353">
    <property type="term" value="P:protoporphyrinogen IX biosynthetic process from glutamate"/>
    <property type="evidence" value="ECO:0007669"/>
    <property type="project" value="TreeGrafter"/>
</dbReference>
<dbReference type="Pfam" id="PF01488">
    <property type="entry name" value="Shikimate_DH"/>
    <property type="match status" value="1"/>
</dbReference>
<feature type="domain" description="Glutamyl-tRNA reductase N-terminal" evidence="17">
    <location>
        <begin position="12"/>
        <end position="151"/>
    </location>
</feature>
<dbReference type="CDD" id="cd05213">
    <property type="entry name" value="NAD_bind_Glutamyl_tRNA_reduct"/>
    <property type="match status" value="1"/>
</dbReference>
<dbReference type="UniPathway" id="UPA00251">
    <property type="reaction ID" value="UER00316"/>
</dbReference>
<dbReference type="EMBL" id="AOIQ01000021">
    <property type="protein sequence ID" value="ELZ08358.1"/>
    <property type="molecule type" value="Genomic_DNA"/>
</dbReference>
<evidence type="ECO:0000256" key="2">
    <source>
        <dbReference type="ARBA" id="ARBA00005916"/>
    </source>
</evidence>
<dbReference type="InterPro" id="IPR036453">
    <property type="entry name" value="GluRdtase_dimer_dom_sf"/>
</dbReference>
<dbReference type="InterPro" id="IPR036291">
    <property type="entry name" value="NAD(P)-bd_dom_sf"/>
</dbReference>
<dbReference type="InterPro" id="IPR015896">
    <property type="entry name" value="4pyrrol_synth_GluRdtase_dimer"/>
</dbReference>
<dbReference type="InterPro" id="IPR036343">
    <property type="entry name" value="GluRdtase_N_sf"/>
</dbReference>
<feature type="binding site" evidence="8 11">
    <location>
        <begin position="183"/>
        <end position="188"/>
    </location>
    <ligand>
        <name>NADP(+)</name>
        <dbReference type="ChEBI" id="CHEBI:58349"/>
    </ligand>
</feature>
<protein>
    <recommendedName>
        <fullName evidence="3 8">Glutamyl-tRNA reductase</fullName>
        <shortName evidence="8">GluTR</shortName>
        <ecNumber evidence="3 8">1.2.1.70</ecNumber>
    </recommendedName>
</protein>
<feature type="binding site" evidence="8 10">
    <location>
        <position position="115"/>
    </location>
    <ligand>
        <name>substrate</name>
    </ligand>
</feature>
<comment type="domain">
    <text evidence="8">Possesses an unusual extended V-shaped dimeric structure with each monomer consisting of three distinct domains arranged along a curved 'spinal' alpha-helix. The N-terminal catalytic domain specifically recognizes the glutamate moiety of the substrate. The second domain is the NADPH-binding domain, and the third C-terminal domain is responsible for dimerization.</text>
</comment>
<dbReference type="GO" id="GO:0008883">
    <property type="term" value="F:glutamyl-tRNA reductase activity"/>
    <property type="evidence" value="ECO:0007669"/>
    <property type="project" value="UniProtKB-UniRule"/>
</dbReference>
<dbReference type="NCBIfam" id="TIGR01035">
    <property type="entry name" value="hemA"/>
    <property type="match status" value="1"/>
</dbReference>
<dbReference type="Proteomes" id="UP000011560">
    <property type="component" value="Unassembled WGS sequence"/>
</dbReference>
<feature type="domain" description="Tetrapyrrole biosynthesis glutamyl-tRNA reductase dimerisation" evidence="15">
    <location>
        <begin position="309"/>
        <end position="409"/>
    </location>
</feature>
<dbReference type="InterPro" id="IPR000343">
    <property type="entry name" value="4pyrrol_synth_GluRdtase"/>
</dbReference>
<dbReference type="RefSeq" id="WP_007703582.1">
    <property type="nucleotide sequence ID" value="NZ_AOIQ01000021.1"/>
</dbReference>
<dbReference type="Gene3D" id="3.30.460.30">
    <property type="entry name" value="Glutamyl-tRNA reductase, N-terminal domain"/>
    <property type="match status" value="1"/>
</dbReference>
<dbReference type="InterPro" id="IPR015895">
    <property type="entry name" value="4pyrrol_synth_GluRdtase_N"/>
</dbReference>
<evidence type="ECO:0000256" key="13">
    <source>
        <dbReference type="RuleBase" id="RU000584"/>
    </source>
</evidence>
<evidence type="ECO:0000256" key="6">
    <source>
        <dbReference type="ARBA" id="ARBA00023244"/>
    </source>
</evidence>
<comment type="miscellaneous">
    <text evidence="8">During catalysis, the active site Cys acts as a nucleophile attacking the alpha-carbonyl group of tRNA-bound glutamate with the formation of a thioester intermediate between enzyme and glutamate, and the concomitant release of tRNA(Glu). The thioester intermediate is finally reduced by direct hydride transfer from NADPH, to form the product GSA.</text>
</comment>
<feature type="binding site" evidence="8 10">
    <location>
        <begin position="51"/>
        <end position="54"/>
    </location>
    <ligand>
        <name>substrate</name>
    </ligand>
</feature>
<dbReference type="PATRIC" id="fig|1227490.4.peg.2739"/>
<comment type="function">
    <text evidence="8">Catalyzes the NADPH-dependent reduction of glutamyl-tRNA(Glu) to glutamate 1-semialdehyde (GSA).</text>
</comment>
<dbReference type="PANTHER" id="PTHR43013">
    <property type="entry name" value="GLUTAMYL-TRNA REDUCTASE"/>
    <property type="match status" value="1"/>
</dbReference>
<evidence type="ECO:0000256" key="11">
    <source>
        <dbReference type="PIRSR" id="PIRSR000445-3"/>
    </source>
</evidence>
<dbReference type="InterPro" id="IPR006151">
    <property type="entry name" value="Shikm_DH/Glu-tRNA_Rdtase"/>
</dbReference>
<reference evidence="18 19" key="1">
    <citation type="journal article" date="2014" name="PLoS Genet.">
        <title>Phylogenetically driven sequencing of extremely halophilic archaea reveals strategies for static and dynamic osmo-response.</title>
        <authorList>
            <person name="Becker E.A."/>
            <person name="Seitzer P.M."/>
            <person name="Tritt A."/>
            <person name="Larsen D."/>
            <person name="Krusor M."/>
            <person name="Yao A.I."/>
            <person name="Wu D."/>
            <person name="Madern D."/>
            <person name="Eisen J.A."/>
            <person name="Darling A.E."/>
            <person name="Facciotti M.T."/>
        </authorList>
    </citation>
    <scope>NUCLEOTIDE SEQUENCE [LARGE SCALE GENOMIC DNA]</scope>
    <source>
        <strain evidence="18 19">JCM 14624</strain>
    </source>
</reference>